<evidence type="ECO:0000313" key="2">
    <source>
        <dbReference type="EMBL" id="MBA0869555.1"/>
    </source>
</evidence>
<keyword evidence="1" id="KW-0732">Signal</keyword>
<keyword evidence="3" id="KW-1185">Reference proteome</keyword>
<organism evidence="2 3">
    <name type="scientific">Gossypium schwendimanii</name>
    <name type="common">Cotton</name>
    <dbReference type="NCBI Taxonomy" id="34291"/>
    <lineage>
        <taxon>Eukaryota</taxon>
        <taxon>Viridiplantae</taxon>
        <taxon>Streptophyta</taxon>
        <taxon>Embryophyta</taxon>
        <taxon>Tracheophyta</taxon>
        <taxon>Spermatophyta</taxon>
        <taxon>Magnoliopsida</taxon>
        <taxon>eudicotyledons</taxon>
        <taxon>Gunneridae</taxon>
        <taxon>Pentapetalae</taxon>
        <taxon>rosids</taxon>
        <taxon>malvids</taxon>
        <taxon>Malvales</taxon>
        <taxon>Malvaceae</taxon>
        <taxon>Malvoideae</taxon>
        <taxon>Gossypium</taxon>
    </lineage>
</organism>
<gene>
    <name evidence="2" type="ORF">Goshw_030110</name>
</gene>
<protein>
    <recommendedName>
        <fullName evidence="4">MADS-box domain-containing protein</fullName>
    </recommendedName>
</protein>
<evidence type="ECO:0000256" key="1">
    <source>
        <dbReference type="SAM" id="SignalP"/>
    </source>
</evidence>
<dbReference type="EMBL" id="JABFAF010000010">
    <property type="protein sequence ID" value="MBA0869554.1"/>
    <property type="molecule type" value="Genomic_DNA"/>
</dbReference>
<dbReference type="GO" id="GO:0003677">
    <property type="term" value="F:DNA binding"/>
    <property type="evidence" value="ECO:0007669"/>
    <property type="project" value="InterPro"/>
</dbReference>
<dbReference type="EMBL" id="JABFAF010000010">
    <property type="protein sequence ID" value="MBA0869555.1"/>
    <property type="molecule type" value="Genomic_DNA"/>
</dbReference>
<feature type="signal peptide" evidence="1">
    <location>
        <begin position="1"/>
        <end position="20"/>
    </location>
</feature>
<evidence type="ECO:0008006" key="4">
    <source>
        <dbReference type="Google" id="ProtNLM"/>
    </source>
</evidence>
<sequence length="101" mass="11756">MWWGILFIIFSPAGKPCSFGHPSVESITTRFSNTSQPFNETTDAPIETYRKVRINLLVQYFNEVQDQLDAIKEKKRLLIWPNNYMEQKFIIGGKFPLISLT</sequence>
<accession>A0A7J9MEK4</accession>
<evidence type="ECO:0000313" key="3">
    <source>
        <dbReference type="Proteomes" id="UP000593576"/>
    </source>
</evidence>
<name>A0A7J9MEK4_GOSSC</name>
<dbReference type="Proteomes" id="UP000593576">
    <property type="component" value="Unassembled WGS sequence"/>
</dbReference>
<dbReference type="InterPro" id="IPR036879">
    <property type="entry name" value="TF_MADSbox_sf"/>
</dbReference>
<dbReference type="Gene3D" id="3.40.1810.10">
    <property type="entry name" value="Transcription factor, MADS-box"/>
    <property type="match status" value="1"/>
</dbReference>
<comment type="caution">
    <text evidence="2">The sequence shown here is derived from an EMBL/GenBank/DDBJ whole genome shotgun (WGS) entry which is preliminary data.</text>
</comment>
<dbReference type="AlphaFoldDB" id="A0A7J9MEK4"/>
<reference evidence="2 3" key="1">
    <citation type="journal article" date="2019" name="Genome Biol. Evol.">
        <title>Insights into the evolution of the New World diploid cottons (Gossypium, subgenus Houzingenia) based on genome sequencing.</title>
        <authorList>
            <person name="Grover C.E."/>
            <person name="Arick M.A. 2nd"/>
            <person name="Thrash A."/>
            <person name="Conover J.L."/>
            <person name="Sanders W.S."/>
            <person name="Peterson D.G."/>
            <person name="Frelichowski J.E."/>
            <person name="Scheffler J.A."/>
            <person name="Scheffler B.E."/>
            <person name="Wendel J.F."/>
        </authorList>
    </citation>
    <scope>NUCLEOTIDE SEQUENCE [LARGE SCALE GENOMIC DNA]</scope>
    <source>
        <strain evidence="2">1</strain>
        <tissue evidence="2">Leaf</tissue>
    </source>
</reference>
<feature type="chain" id="PRO_5036400837" description="MADS-box domain-containing protein" evidence="1">
    <location>
        <begin position="21"/>
        <end position="101"/>
    </location>
</feature>
<reference evidence="2" key="2">
    <citation type="submission" date="2020-04" db="EMBL/GenBank/DDBJ databases">
        <authorList>
            <person name="Grover C.E."/>
            <person name="Arick M.A. II"/>
            <person name="Thrash A."/>
            <person name="Conover J.L."/>
            <person name="Sanders W.S."/>
            <person name="Peterson D.G."/>
            <person name="Scheffler J.A."/>
            <person name="Scheffler B.E."/>
            <person name="Wendel J.F."/>
        </authorList>
    </citation>
    <scope>NUCLEOTIDE SEQUENCE</scope>
    <source>
        <strain evidence="2">1</strain>
        <tissue evidence="2">Leaf</tissue>
    </source>
</reference>
<dbReference type="OrthoDB" id="985151at2759"/>
<dbReference type="GO" id="GO:0046983">
    <property type="term" value="F:protein dimerization activity"/>
    <property type="evidence" value="ECO:0007669"/>
    <property type="project" value="InterPro"/>
</dbReference>
<proteinExistence type="predicted"/>